<dbReference type="InterPro" id="IPR036188">
    <property type="entry name" value="FAD/NAD-bd_sf"/>
</dbReference>
<evidence type="ECO:0000313" key="5">
    <source>
        <dbReference type="Proteomes" id="UP000480178"/>
    </source>
</evidence>
<dbReference type="PANTHER" id="PTHR48105">
    <property type="entry name" value="THIOREDOXIN REDUCTASE 1-RELATED-RELATED"/>
    <property type="match status" value="1"/>
</dbReference>
<name>A0A6C0GKS0_9BACT</name>
<evidence type="ECO:0000256" key="2">
    <source>
        <dbReference type="ARBA" id="ARBA00023002"/>
    </source>
</evidence>
<dbReference type="RefSeq" id="WP_162444257.1">
    <property type="nucleotide sequence ID" value="NZ_CP048222.1"/>
</dbReference>
<accession>A0A6C0GKS0</accession>
<proteinExistence type="predicted"/>
<sequence length="299" mass="33149">MQTYDVIIAGGGPAGLSAALVLGRCLRKVLVCDAGTPRNARTEASWGFFTRDNTPPMELLRIGREQLEPYGVDFKFCEITKASQKDGLFQVETKDGEQYLARKILIATGVRDYLPEIKDIDLYYGKSVHHCPYCDGWQKRNQPLVAYGKGRVAIGLALSLKTWSPKVTLCTDGKNRLIPEDIVRLQANGIAVHTEKISKLSGTDSQLELIHFKDGSYIECRGLFFVLGFVQQSDLAQQLGCRYSDKGMIRTDRLQQTTVPGVYAAGDADKDMQQVVIAAAEGSKAAININKRLQEEDRK</sequence>
<dbReference type="EMBL" id="CP048222">
    <property type="protein sequence ID" value="QHT68242.1"/>
    <property type="molecule type" value="Genomic_DNA"/>
</dbReference>
<keyword evidence="5" id="KW-1185">Reference proteome</keyword>
<reference evidence="4 5" key="1">
    <citation type="submission" date="2020-01" db="EMBL/GenBank/DDBJ databases">
        <authorList>
            <person name="Kim M.K."/>
        </authorList>
    </citation>
    <scope>NUCLEOTIDE SEQUENCE [LARGE SCALE GENOMIC DNA]</scope>
    <source>
        <strain evidence="4 5">172606-1</strain>
    </source>
</reference>
<dbReference type="AlphaFoldDB" id="A0A6C0GKS0"/>
<keyword evidence="1" id="KW-0285">Flavoprotein</keyword>
<dbReference type="InterPro" id="IPR023753">
    <property type="entry name" value="FAD/NAD-binding_dom"/>
</dbReference>
<evidence type="ECO:0000259" key="3">
    <source>
        <dbReference type="Pfam" id="PF07992"/>
    </source>
</evidence>
<keyword evidence="2" id="KW-0560">Oxidoreductase</keyword>
<dbReference type="GO" id="GO:0016491">
    <property type="term" value="F:oxidoreductase activity"/>
    <property type="evidence" value="ECO:0007669"/>
    <property type="project" value="UniProtKB-KW"/>
</dbReference>
<feature type="domain" description="FAD/NAD(P)-binding" evidence="3">
    <location>
        <begin position="4"/>
        <end position="282"/>
    </location>
</feature>
<dbReference type="InterPro" id="IPR050097">
    <property type="entry name" value="Ferredoxin-NADP_redctase_2"/>
</dbReference>
<dbReference type="PRINTS" id="PR00368">
    <property type="entry name" value="FADPNR"/>
</dbReference>
<dbReference type="SUPFAM" id="SSF51905">
    <property type="entry name" value="FAD/NAD(P)-binding domain"/>
    <property type="match status" value="1"/>
</dbReference>
<dbReference type="Pfam" id="PF07992">
    <property type="entry name" value="Pyr_redox_2"/>
    <property type="match status" value="1"/>
</dbReference>
<organism evidence="4 5">
    <name type="scientific">Rhodocytophaga rosea</name>
    <dbReference type="NCBI Taxonomy" id="2704465"/>
    <lineage>
        <taxon>Bacteria</taxon>
        <taxon>Pseudomonadati</taxon>
        <taxon>Bacteroidota</taxon>
        <taxon>Cytophagia</taxon>
        <taxon>Cytophagales</taxon>
        <taxon>Rhodocytophagaceae</taxon>
        <taxon>Rhodocytophaga</taxon>
    </lineage>
</organism>
<gene>
    <name evidence="4" type="ORF">GXP67_17140</name>
</gene>
<protein>
    <submittedName>
        <fullName evidence="4">NAD(P)/FAD-dependent oxidoreductase</fullName>
    </submittedName>
</protein>
<evidence type="ECO:0000313" key="4">
    <source>
        <dbReference type="EMBL" id="QHT68242.1"/>
    </source>
</evidence>
<evidence type="ECO:0000256" key="1">
    <source>
        <dbReference type="ARBA" id="ARBA00022630"/>
    </source>
</evidence>
<dbReference type="Gene3D" id="3.50.50.60">
    <property type="entry name" value="FAD/NAD(P)-binding domain"/>
    <property type="match status" value="2"/>
</dbReference>
<dbReference type="PRINTS" id="PR00469">
    <property type="entry name" value="PNDRDTASEII"/>
</dbReference>
<dbReference type="KEGG" id="rhoz:GXP67_17140"/>
<dbReference type="Proteomes" id="UP000480178">
    <property type="component" value="Chromosome"/>
</dbReference>